<dbReference type="AlphaFoldDB" id="A0A096PE35"/>
<gene>
    <name evidence="1" type="ORF">BN848_0127080</name>
</gene>
<dbReference type="Gene3D" id="1.25.40.10">
    <property type="entry name" value="Tetratricopeptide repeat domain"/>
    <property type="match status" value="1"/>
</dbReference>
<evidence type="ECO:0000313" key="1">
    <source>
        <dbReference type="EMBL" id="CEG03350.1"/>
    </source>
</evidence>
<dbReference type="EMBL" id="CBME010002492">
    <property type="protein sequence ID" value="CEG03350.1"/>
    <property type="molecule type" value="Genomic_DNA"/>
</dbReference>
<organism evidence="1">
    <name type="scientific">Fusarium pseudograminearum CS3487</name>
    <dbReference type="NCBI Taxonomy" id="1318458"/>
    <lineage>
        <taxon>Eukaryota</taxon>
        <taxon>Fungi</taxon>
        <taxon>Dikarya</taxon>
        <taxon>Ascomycota</taxon>
        <taxon>Pezizomycotina</taxon>
        <taxon>Sordariomycetes</taxon>
        <taxon>Hypocreomycetidae</taxon>
        <taxon>Hypocreales</taxon>
        <taxon>Nectriaceae</taxon>
        <taxon>Fusarium</taxon>
    </lineage>
</organism>
<proteinExistence type="predicted"/>
<dbReference type="SUPFAM" id="SSF48452">
    <property type="entry name" value="TPR-like"/>
    <property type="match status" value="1"/>
</dbReference>
<dbReference type="PANTHER" id="PTHR45588:SF1">
    <property type="entry name" value="WW DOMAIN-CONTAINING PROTEIN"/>
    <property type="match status" value="1"/>
</dbReference>
<accession>A0A096PE35</accession>
<reference evidence="1" key="1">
    <citation type="submission" date="2013-05" db="EMBL/GenBank/DDBJ databases">
        <title>Draft genome sequences of six wheat associated Fusarium spp. isolates.</title>
        <authorList>
            <person name="Moolhuijzen P.M."/>
            <person name="Manners J.M."/>
            <person name="Wilcox S."/>
            <person name="Bellgard M.I."/>
            <person name="Gardiner D.M."/>
        </authorList>
    </citation>
    <scope>NUCLEOTIDE SEQUENCE</scope>
    <source>
        <strain evidence="1">CS3487</strain>
        <strain evidence="1">CS3487</strain>
    </source>
</reference>
<name>A0A096PE35_FUSPS</name>
<dbReference type="InterPro" id="IPR011990">
    <property type="entry name" value="TPR-like_helical_dom_sf"/>
</dbReference>
<dbReference type="PANTHER" id="PTHR45588">
    <property type="entry name" value="TPR DOMAIN-CONTAINING PROTEIN"/>
    <property type="match status" value="1"/>
</dbReference>
<sequence>MALTLEKTGRTPAHEPYYDLGPHTRPITTKIRDAQIWFDRGLVWAYSFNHRESAACFNQVIANDPECAMGYWGAAFASGPNYNKVWMAFDEKDLATTVAKCYDLSKKALSYASLATPKEKALIHAIQSRFPNREVPGDFNPSVLAYGDAMRKVYHEFGEDDLDIITLTADALMNTAPWKLYESQTGEPNLTTPVLEVKEMLERGLQHPDARNHPGILHMYIHLVEMSKQPELAVIPADYLRNLVPDGGHIHHMPSHIDVLIGDYRRAVHTNLRATVADDKYYGREGGENFYSFYRMHNYHSLIYAAMMAGQSRMALEATDRMEATITEDMLLIDSPPMASWLEFFKSVRVHVLIRFGFWEELKKLSVPCNKELYCVTIAMIHYGKAIAWAATCNVENARKEQGLFLQAAKRVPDTRLDFPNKVVDELEVAKAMLDGEIEYREKNYSRAFECLRLAIKLDDSLVYSEPWGWMLPTRHPYAALLLEQGYVEKAAQVYAEDLGFDEKLVTAHQHPNNVWALQGYHECLVRLGRNEEARIIKRQLNVAAAGADIPIEVSCFCRLDKIGGESNPNCCDLAL</sequence>
<comment type="caution">
    <text evidence="1">The sequence shown here is derived from an EMBL/GenBank/DDBJ whole genome shotgun (WGS) entry which is preliminary data.</text>
</comment>
<protein>
    <submittedName>
        <fullName evidence="1">WGS project CBME000000000 data, contig CS3487_c002502</fullName>
    </submittedName>
</protein>